<proteinExistence type="predicted"/>
<dbReference type="EMBL" id="OFSP01000011">
    <property type="protein sequence ID" value="SOY47489.1"/>
    <property type="molecule type" value="Genomic_DNA"/>
</dbReference>
<name>A0A375BLC7_9BURK</name>
<protein>
    <submittedName>
        <fullName evidence="1">Uncharacterized protein</fullName>
    </submittedName>
</protein>
<organism evidence="1">
    <name type="scientific">Cupriavidus taiwanensis</name>
    <dbReference type="NCBI Taxonomy" id="164546"/>
    <lineage>
        <taxon>Bacteria</taxon>
        <taxon>Pseudomonadati</taxon>
        <taxon>Pseudomonadota</taxon>
        <taxon>Betaproteobacteria</taxon>
        <taxon>Burkholderiales</taxon>
        <taxon>Burkholderiaceae</taxon>
        <taxon>Cupriavidus</taxon>
    </lineage>
</organism>
<dbReference type="AlphaFoldDB" id="A0A375BLC7"/>
<accession>A0A375BLC7</accession>
<reference evidence="1" key="1">
    <citation type="submission" date="2018-01" db="EMBL/GenBank/DDBJ databases">
        <authorList>
            <person name="Clerissi C."/>
        </authorList>
    </citation>
    <scope>NUCLEOTIDE SEQUENCE</scope>
    <source>
        <strain evidence="1">Cupriavidus taiwanensis STM 3521</strain>
    </source>
</reference>
<comment type="caution">
    <text evidence="1">The sequence shown here is derived from an EMBL/GenBank/DDBJ whole genome shotgun (WGS) entry which is preliminary data.</text>
</comment>
<sequence>MVAGVARAPHGRAAGWKVFPLPASMVRDSPELHNFRARRRVGRLIGTLSANIRRPFAARPVWRGNMQRRRWRQSQELAFTDICRIPRRLAWPTALQT</sequence>
<dbReference type="Proteomes" id="UP000256297">
    <property type="component" value="Chromosome CBM2589_b"/>
</dbReference>
<evidence type="ECO:0000313" key="1">
    <source>
        <dbReference type="EMBL" id="SOY47489.1"/>
    </source>
</evidence>
<gene>
    <name evidence="1" type="ORF">CBM2589_B190043</name>
</gene>